<dbReference type="Pfam" id="PF12928">
    <property type="entry name" value="tRNA_int_end_N2"/>
    <property type="match status" value="1"/>
</dbReference>
<sequence length="412" mass="48217">MSREEQQDDDNFQPEQTYDIEDEIQDWKFLNKSTIPKRGEKEFEPDGTTVQTTALEESQKAMFDALSNVRGHHVKNKLIGVWMDDYCLVPKIRGNHFKDIGKPMNIGKRIQGMKLNNVETIYLAERGSLVVYLGSDEYIQWLDDQEDEFDIETKLHALDLEFLYGLVNVPMAKYQAYAYLKRHGYMLQEREVIEKEVDITKTQTPSSASSFLLWPREWGILAYPTFHSLHFKTKHYFNYTDIYKGLKLDTQEVDYTPPSKPIHITYNVWKPSPSFSKKNPPPPDFQLCIIDTSKNTEFLTLPQIQMLHSELVPTQVIPSRKKDPKNESKKDIRAKKYAEKQMKLEDSVRLRNEYYRVRDDTFKNGENPVVVAVVNNGIMSFITLSQGQFTNIQHNKRLNEIYPNKLHSIIYN</sequence>
<dbReference type="STRING" id="1245528.M3JT70"/>
<evidence type="ECO:0000313" key="5">
    <source>
        <dbReference type="EMBL" id="EMG46055.1"/>
    </source>
</evidence>
<reference evidence="5 6" key="1">
    <citation type="submission" date="2013-02" db="EMBL/GenBank/DDBJ databases">
        <title>Genome sequence of Candida maltosa Xu316, a potential industrial strain for xylitol and ethanol production.</title>
        <authorList>
            <person name="Yu J."/>
            <person name="Wang Q."/>
            <person name="Geng X."/>
            <person name="Bao W."/>
            <person name="He P."/>
            <person name="Cai J."/>
        </authorList>
    </citation>
    <scope>NUCLEOTIDE SEQUENCE [LARGE SCALE GENOMIC DNA]</scope>
    <source>
        <strain evidence="6">Xu316</strain>
    </source>
</reference>
<evidence type="ECO:0000256" key="3">
    <source>
        <dbReference type="SAM" id="MobiDB-lite"/>
    </source>
</evidence>
<dbReference type="eggNOG" id="KOG4772">
    <property type="taxonomic scope" value="Eukaryota"/>
</dbReference>
<dbReference type="AlphaFoldDB" id="M3JT70"/>
<evidence type="ECO:0000256" key="2">
    <source>
        <dbReference type="ARBA" id="ARBA00022694"/>
    </source>
</evidence>
<evidence type="ECO:0000313" key="6">
    <source>
        <dbReference type="Proteomes" id="UP000011777"/>
    </source>
</evidence>
<keyword evidence="2" id="KW-0819">tRNA processing</keyword>
<dbReference type="EMBL" id="AOGT01002180">
    <property type="protein sequence ID" value="EMG46055.1"/>
    <property type="molecule type" value="Genomic_DNA"/>
</dbReference>
<organism evidence="5 6">
    <name type="scientific">Candida maltosa (strain Xu316)</name>
    <name type="common">Yeast</name>
    <dbReference type="NCBI Taxonomy" id="1245528"/>
    <lineage>
        <taxon>Eukaryota</taxon>
        <taxon>Fungi</taxon>
        <taxon>Dikarya</taxon>
        <taxon>Ascomycota</taxon>
        <taxon>Saccharomycotina</taxon>
        <taxon>Pichiomycetes</taxon>
        <taxon>Debaryomycetaceae</taxon>
        <taxon>Candida/Lodderomyces clade</taxon>
        <taxon>Candida</taxon>
    </lineage>
</organism>
<dbReference type="GO" id="GO:0000379">
    <property type="term" value="P:tRNA-type intron splice site recognition and cleavage"/>
    <property type="evidence" value="ECO:0007669"/>
    <property type="project" value="TreeGrafter"/>
</dbReference>
<dbReference type="GO" id="GO:0000214">
    <property type="term" value="C:tRNA-intron endonuclease complex"/>
    <property type="evidence" value="ECO:0007669"/>
    <property type="project" value="TreeGrafter"/>
</dbReference>
<dbReference type="PANTHER" id="PTHR21027">
    <property type="entry name" value="TRNA-SPLICING ENDONUCLEASE SUBUNIT SEN54"/>
    <property type="match status" value="1"/>
</dbReference>
<comment type="similarity">
    <text evidence="1">Belongs to the SEN54 family.</text>
</comment>
<dbReference type="HOGENOM" id="CLU_028449_1_0_1"/>
<proteinExistence type="inferred from homology"/>
<gene>
    <name evidence="5" type="ORF">G210_3715</name>
</gene>
<dbReference type="OrthoDB" id="408683at2759"/>
<feature type="domain" description="tRNA-splicing endonuclease subunit Sen54 N-terminal" evidence="4">
    <location>
        <begin position="63"/>
        <end position="132"/>
    </location>
</feature>
<dbReference type="OMA" id="MYMRLRH"/>
<accession>M3JT70</accession>
<dbReference type="PANTHER" id="PTHR21027:SF1">
    <property type="entry name" value="TRNA-SPLICING ENDONUCLEASE SUBUNIT SEN54"/>
    <property type="match status" value="1"/>
</dbReference>
<comment type="caution">
    <text evidence="5">The sequence shown here is derived from an EMBL/GenBank/DDBJ whole genome shotgun (WGS) entry which is preliminary data.</text>
</comment>
<protein>
    <recommendedName>
        <fullName evidence="4">tRNA-splicing endonuclease subunit Sen54 N-terminal domain-containing protein</fullName>
    </recommendedName>
</protein>
<dbReference type="Proteomes" id="UP000011777">
    <property type="component" value="Unassembled WGS sequence"/>
</dbReference>
<dbReference type="InterPro" id="IPR024337">
    <property type="entry name" value="tRNA_splic_suSen54"/>
</dbReference>
<evidence type="ECO:0000256" key="1">
    <source>
        <dbReference type="ARBA" id="ARBA00005736"/>
    </source>
</evidence>
<feature type="region of interest" description="Disordered" evidence="3">
    <location>
        <begin position="1"/>
        <end position="21"/>
    </location>
</feature>
<dbReference type="InterPro" id="IPR024336">
    <property type="entry name" value="tRNA_splic_suSen54_N"/>
</dbReference>
<evidence type="ECO:0000259" key="4">
    <source>
        <dbReference type="Pfam" id="PF12928"/>
    </source>
</evidence>
<name>M3JT70_CANMX</name>
<keyword evidence="6" id="KW-1185">Reference proteome</keyword>